<dbReference type="Pfam" id="PF00389">
    <property type="entry name" value="2-Hacid_dh"/>
    <property type="match status" value="1"/>
</dbReference>
<dbReference type="SUPFAM" id="SSF52283">
    <property type="entry name" value="Formate/glycerate dehydrogenase catalytic domain-like"/>
    <property type="match status" value="1"/>
</dbReference>
<comment type="similarity">
    <text evidence="2">Belongs to the D-isomer specific 2-hydroxyacid dehydrogenase family.</text>
</comment>
<dbReference type="Gene3D" id="3.40.50.720">
    <property type="entry name" value="NAD(P)-binding Rossmann-like Domain"/>
    <property type="match status" value="2"/>
</dbReference>
<feature type="domain" description="D-isomer specific 2-hydroxyacid dehydrogenase catalytic" evidence="3">
    <location>
        <begin position="165"/>
        <end position="465"/>
    </location>
</feature>
<protein>
    <submittedName>
        <fullName evidence="5">Uncharacterized protein</fullName>
    </submittedName>
</protein>
<dbReference type="InterPro" id="IPR036291">
    <property type="entry name" value="NAD(P)-bd_dom_sf"/>
</dbReference>
<dbReference type="AlphaFoldDB" id="A0A9Q5MYS2"/>
<evidence type="ECO:0000256" key="2">
    <source>
        <dbReference type="RuleBase" id="RU003719"/>
    </source>
</evidence>
<evidence type="ECO:0000313" key="6">
    <source>
        <dbReference type="Proteomes" id="UP000757232"/>
    </source>
</evidence>
<dbReference type="PANTHER" id="PTHR10996:SF277">
    <property type="entry name" value="GLYOXYLATE REDUCTASE_HYDROXYPYRUVATE REDUCTASE"/>
    <property type="match status" value="1"/>
</dbReference>
<dbReference type="GO" id="GO:0030267">
    <property type="term" value="F:glyoxylate reductase (NADPH) activity"/>
    <property type="evidence" value="ECO:0007669"/>
    <property type="project" value="TreeGrafter"/>
</dbReference>
<keyword evidence="1 2" id="KW-0560">Oxidoreductase</keyword>
<name>A0A9Q5MYS2_SANBA</name>
<dbReference type="GO" id="GO:0016618">
    <property type="term" value="F:hydroxypyruvate reductase [NAD(P)H] activity"/>
    <property type="evidence" value="ECO:0007669"/>
    <property type="project" value="TreeGrafter"/>
</dbReference>
<sequence length="471" mass="51229">MGIAYFSKIMYQDIFSALYDRSYAPYWLSNGVTIAWFRYIYCCVTSRAPIIAIRCWQRRKDGRKEFRIFLTANWRVPIVSINEAISNAEVVEVLDNLSAYNKLTIAGKRDNGLYRLVVCPEGTKNKQDWLLRNIPGASGLLCMLSDKVSESSSFFWIIASSYLANFKISAEVVEAAGPNLRVVSTMCVGYDHVNLPALVKNNVRLGNTPDISTNAVADLGVMLALMAARNVKYAMSVVQTGQWPNCPWEPFGFCGPQISPVVNERILHKSSPGQTVGFFGFGQIAQATLARLVNFRVRKFIYTGSPSSSSGTVTPGYAERDAQLGASLGLPADSITRVPLRQLAEESDVLFVIAPGGSSTHHAVDADFLARMKRTAVLVNIGRGTIVDSDALAEALRDGTIWGAGLDVVEGEPHIGADHPLVREPRCVILPHIGSATTSSRVGTGRLAAYNVVAGVLGEEMPSEVDLTGQF</sequence>
<reference evidence="5" key="1">
    <citation type="submission" date="2016-06" db="EMBL/GenBank/DDBJ databases">
        <title>Draft Genome sequence of the fungus Inonotus baumii.</title>
        <authorList>
            <person name="Zhu H."/>
            <person name="Lin W."/>
        </authorList>
    </citation>
    <scope>NUCLEOTIDE SEQUENCE</scope>
    <source>
        <strain evidence="5">821</strain>
    </source>
</reference>
<dbReference type="InterPro" id="IPR050223">
    <property type="entry name" value="D-isomer_2-hydroxyacid_DH"/>
</dbReference>
<accession>A0A9Q5MYS2</accession>
<proteinExistence type="inferred from homology"/>
<dbReference type="Proteomes" id="UP000757232">
    <property type="component" value="Unassembled WGS sequence"/>
</dbReference>
<evidence type="ECO:0000313" key="5">
    <source>
        <dbReference type="EMBL" id="OCB84692.1"/>
    </source>
</evidence>
<dbReference type="OrthoDB" id="9991913at2759"/>
<dbReference type="Pfam" id="PF02826">
    <property type="entry name" value="2-Hacid_dh_C"/>
    <property type="match status" value="1"/>
</dbReference>
<feature type="domain" description="D-isomer specific 2-hydroxyacid dehydrogenase NAD-binding" evidence="4">
    <location>
        <begin position="221"/>
        <end position="434"/>
    </location>
</feature>
<evidence type="ECO:0000259" key="4">
    <source>
        <dbReference type="Pfam" id="PF02826"/>
    </source>
</evidence>
<keyword evidence="6" id="KW-1185">Reference proteome</keyword>
<dbReference type="GO" id="GO:0051287">
    <property type="term" value="F:NAD binding"/>
    <property type="evidence" value="ECO:0007669"/>
    <property type="project" value="InterPro"/>
</dbReference>
<evidence type="ECO:0000259" key="3">
    <source>
        <dbReference type="Pfam" id="PF00389"/>
    </source>
</evidence>
<dbReference type="InterPro" id="IPR029753">
    <property type="entry name" value="D-isomer_DH_CS"/>
</dbReference>
<evidence type="ECO:0000256" key="1">
    <source>
        <dbReference type="ARBA" id="ARBA00023002"/>
    </source>
</evidence>
<dbReference type="InterPro" id="IPR006139">
    <property type="entry name" value="D-isomer_2_OHA_DH_cat_dom"/>
</dbReference>
<comment type="caution">
    <text evidence="5">The sequence shown here is derived from an EMBL/GenBank/DDBJ whole genome shotgun (WGS) entry which is preliminary data.</text>
</comment>
<dbReference type="PROSITE" id="PS00671">
    <property type="entry name" value="D_2_HYDROXYACID_DH_3"/>
    <property type="match status" value="1"/>
</dbReference>
<dbReference type="InterPro" id="IPR006140">
    <property type="entry name" value="D-isomer_DH_NAD-bd"/>
</dbReference>
<dbReference type="EMBL" id="LNZH02000214">
    <property type="protein sequence ID" value="OCB84692.1"/>
    <property type="molecule type" value="Genomic_DNA"/>
</dbReference>
<dbReference type="PANTHER" id="PTHR10996">
    <property type="entry name" value="2-HYDROXYACID DEHYDROGENASE-RELATED"/>
    <property type="match status" value="1"/>
</dbReference>
<gene>
    <name evidence="5" type="ORF">A7U60_g8212</name>
</gene>
<dbReference type="GO" id="GO:0005829">
    <property type="term" value="C:cytosol"/>
    <property type="evidence" value="ECO:0007669"/>
    <property type="project" value="TreeGrafter"/>
</dbReference>
<organism evidence="5 6">
    <name type="scientific">Sanghuangporus baumii</name>
    <name type="common">Phellinus baumii</name>
    <dbReference type="NCBI Taxonomy" id="108892"/>
    <lineage>
        <taxon>Eukaryota</taxon>
        <taxon>Fungi</taxon>
        <taxon>Dikarya</taxon>
        <taxon>Basidiomycota</taxon>
        <taxon>Agaricomycotina</taxon>
        <taxon>Agaricomycetes</taxon>
        <taxon>Hymenochaetales</taxon>
        <taxon>Hymenochaetaceae</taxon>
        <taxon>Sanghuangporus</taxon>
    </lineage>
</organism>
<dbReference type="SUPFAM" id="SSF51735">
    <property type="entry name" value="NAD(P)-binding Rossmann-fold domains"/>
    <property type="match status" value="1"/>
</dbReference>